<comment type="caution">
    <text evidence="2">The sequence shown here is derived from an EMBL/GenBank/DDBJ whole genome shotgun (WGS) entry which is preliminary data.</text>
</comment>
<sequence>MTGPPTPPPWLRAGLTARFTSGERDRIRRAHEFAARRHAGQVRKSGDPYITHPVAVAEIALDAGLDCDVVCAALLHDVIEDTGCEAGLIRAEFGDEVTALVEGMTALERGPEQAVLDVADDRVLALKVFDRLHNMRTLQPLDQARRELKSRQTLAVVAPVAARLGLRAVAAELESIARRNLPGDTACRVLALGSLLLPRAHRDTHLDEWLGELDVLRDRRARARFAFGLVRALPALSLTLRRPPSGATPAPLPIAQLRATGRRVLCWILRSELRTWTPLTLLLAWVVLAAARNSPADAVVTLITVPPVLHAGVRSLRARLGPPP</sequence>
<dbReference type="SMART" id="SM00471">
    <property type="entry name" value="HDc"/>
    <property type="match status" value="1"/>
</dbReference>
<keyword evidence="3" id="KW-1185">Reference proteome</keyword>
<accession>A0ABV5J182</accession>
<gene>
    <name evidence="2" type="ORF">ACFFV7_51845</name>
</gene>
<dbReference type="Gene3D" id="1.10.3210.10">
    <property type="entry name" value="Hypothetical protein af1432"/>
    <property type="match status" value="1"/>
</dbReference>
<evidence type="ECO:0000259" key="1">
    <source>
        <dbReference type="SMART" id="SM00471"/>
    </source>
</evidence>
<dbReference type="Pfam" id="PF13328">
    <property type="entry name" value="HD_4"/>
    <property type="match status" value="2"/>
</dbReference>
<dbReference type="CDD" id="cd00077">
    <property type="entry name" value="HDc"/>
    <property type="match status" value="1"/>
</dbReference>
<dbReference type="SUPFAM" id="SSF109604">
    <property type="entry name" value="HD-domain/PDEase-like"/>
    <property type="match status" value="1"/>
</dbReference>
<dbReference type="EMBL" id="JBHMEI010000104">
    <property type="protein sequence ID" value="MFB9209759.1"/>
    <property type="molecule type" value="Genomic_DNA"/>
</dbReference>
<name>A0ABV5J182_9ACTN</name>
<evidence type="ECO:0000313" key="3">
    <source>
        <dbReference type="Proteomes" id="UP001589647"/>
    </source>
</evidence>
<feature type="domain" description="HD/PDEase" evidence="1">
    <location>
        <begin position="45"/>
        <end position="144"/>
    </location>
</feature>
<reference evidence="2 3" key="1">
    <citation type="submission" date="2024-09" db="EMBL/GenBank/DDBJ databases">
        <authorList>
            <person name="Sun Q."/>
            <person name="Mori K."/>
        </authorList>
    </citation>
    <scope>NUCLEOTIDE SEQUENCE [LARGE SCALE GENOMIC DNA]</scope>
    <source>
        <strain evidence="2 3">CCM 3426</strain>
    </source>
</reference>
<evidence type="ECO:0000313" key="2">
    <source>
        <dbReference type="EMBL" id="MFB9209759.1"/>
    </source>
</evidence>
<dbReference type="PANTHER" id="PTHR21262:SF31">
    <property type="entry name" value="GTP PYROPHOSPHOKINASE"/>
    <property type="match status" value="1"/>
</dbReference>
<protein>
    <submittedName>
        <fullName evidence="2">HD domain-containing protein</fullName>
    </submittedName>
</protein>
<dbReference type="InterPro" id="IPR003607">
    <property type="entry name" value="HD/PDEase_dom"/>
</dbReference>
<dbReference type="Proteomes" id="UP001589647">
    <property type="component" value="Unassembled WGS sequence"/>
</dbReference>
<dbReference type="RefSeq" id="WP_189648030.1">
    <property type="nucleotide sequence ID" value="NZ_BMRC01000006.1"/>
</dbReference>
<dbReference type="PANTHER" id="PTHR21262">
    <property type="entry name" value="GUANOSINE-3',5'-BIS DIPHOSPHATE 3'-PYROPHOSPHOHYDROLASE"/>
    <property type="match status" value="1"/>
</dbReference>
<proteinExistence type="predicted"/>
<organism evidence="2 3">
    <name type="scientific">Nonomuraea spiralis</name>
    <dbReference type="NCBI Taxonomy" id="46182"/>
    <lineage>
        <taxon>Bacteria</taxon>
        <taxon>Bacillati</taxon>
        <taxon>Actinomycetota</taxon>
        <taxon>Actinomycetes</taxon>
        <taxon>Streptosporangiales</taxon>
        <taxon>Streptosporangiaceae</taxon>
        <taxon>Nonomuraea</taxon>
    </lineage>
</organism>